<keyword evidence="1" id="KW-0472">Membrane</keyword>
<evidence type="ECO:0000313" key="2">
    <source>
        <dbReference type="EMBL" id="QDH80645.1"/>
    </source>
</evidence>
<feature type="transmembrane region" description="Helical" evidence="1">
    <location>
        <begin position="47"/>
        <end position="68"/>
    </location>
</feature>
<keyword evidence="3" id="KW-1185">Reference proteome</keyword>
<keyword evidence="1" id="KW-1133">Transmembrane helix</keyword>
<keyword evidence="1" id="KW-0812">Transmembrane</keyword>
<protein>
    <submittedName>
        <fullName evidence="2">Uncharacterized protein</fullName>
    </submittedName>
</protein>
<dbReference type="Proteomes" id="UP000316614">
    <property type="component" value="Chromosome"/>
</dbReference>
<evidence type="ECO:0000313" key="3">
    <source>
        <dbReference type="Proteomes" id="UP000316614"/>
    </source>
</evidence>
<sequence length="99" mass="11482">MPANRKYLTTSPLQRFAKITAGFFGGYAVTVAAFMMVAYWLDHVNVLMTLRFGGFMLWVTLFLLAFLFKNGWKAWGLYLIITVVFSVVIYFNKMYLPIF</sequence>
<dbReference type="KEGG" id="echi:FKX85_16995"/>
<gene>
    <name evidence="2" type="ORF">FKX85_16995</name>
</gene>
<proteinExistence type="predicted"/>
<feature type="transmembrane region" description="Helical" evidence="1">
    <location>
        <begin position="21"/>
        <end position="41"/>
    </location>
</feature>
<feature type="transmembrane region" description="Helical" evidence="1">
    <location>
        <begin position="75"/>
        <end position="92"/>
    </location>
</feature>
<dbReference type="EMBL" id="CP041253">
    <property type="protein sequence ID" value="QDH80645.1"/>
    <property type="molecule type" value="Genomic_DNA"/>
</dbReference>
<dbReference type="OrthoDB" id="711014at2"/>
<organism evidence="2 3">
    <name type="scientific">Echinicola soli</name>
    <dbReference type="NCBI Taxonomy" id="2591634"/>
    <lineage>
        <taxon>Bacteria</taxon>
        <taxon>Pseudomonadati</taxon>
        <taxon>Bacteroidota</taxon>
        <taxon>Cytophagia</taxon>
        <taxon>Cytophagales</taxon>
        <taxon>Cyclobacteriaceae</taxon>
        <taxon>Echinicola</taxon>
    </lineage>
</organism>
<accession>A0A514CLD6</accession>
<dbReference type="RefSeq" id="WP_141615875.1">
    <property type="nucleotide sequence ID" value="NZ_CP041253.1"/>
</dbReference>
<dbReference type="AlphaFoldDB" id="A0A514CLD6"/>
<evidence type="ECO:0000256" key="1">
    <source>
        <dbReference type="SAM" id="Phobius"/>
    </source>
</evidence>
<reference evidence="2 3" key="1">
    <citation type="submission" date="2019-06" db="EMBL/GenBank/DDBJ databases">
        <title>Echinicola alkalisoli sp. nov. isolated from saline soil.</title>
        <authorList>
            <person name="Sun J.-Q."/>
            <person name="Xu L."/>
        </authorList>
    </citation>
    <scope>NUCLEOTIDE SEQUENCE [LARGE SCALE GENOMIC DNA]</scope>
    <source>
        <strain evidence="2 3">LN3S3</strain>
    </source>
</reference>
<name>A0A514CLD6_9BACT</name>